<dbReference type="InterPro" id="IPR012334">
    <property type="entry name" value="Pectin_lyas_fold"/>
</dbReference>
<dbReference type="SUPFAM" id="SSF51126">
    <property type="entry name" value="Pectin lyase-like"/>
    <property type="match status" value="1"/>
</dbReference>
<keyword evidence="3" id="KW-1185">Reference proteome</keyword>
<sequence>MRISRSATLLAAGLLLATGLPIGSASAAEPADTIFVAKSCEDGADGSEQRPFCSISVAAAQAEPGQTIVVGPGIYQESVSPPSGEPGRPITIRGYFGPGERATVSTANGKPPFVLTDAHDIVLDRIDISAANNPALVIDSSTDITVTDGWIRSVNVNAVDLRGDSRRVTISRNAASVTRTSFMTIGAGVTDTMFVGNSLRATLWTQRPAALIAVADAPRTTATNNTIVTDCNVGVAVTGASTGFRLHNTIVRTRPVGSDTCSGTAMPDPATVPAVIVDSAATPDSHVDYNVIDSAPGAPAYAWSGTAYPNPSAFHTATGQSAHDIGGDARLVLDGFTTGAGWSLAWDSPAIDSAWTDAPGRPAIDLRGNGHADKPDMPNTGGGFVDRGATELVHPPTLSFWTNRAYSDNPLELITRVEATNPWTMDGPLGHLSFSAEGRSTIVDRTGPARFTFDRPGLACVQVRRTLNGFREFSAPAALDSCTYLGASFTAVTPQRVLNTRAGVGVPRTTPLNPHEEIELPLPAPAATSSAVVLNLTVTNPTSNGYLKVYPTAEPMASNINFAANQTIPNLVTVPVANGRVRIKNGSAGTVHVLADLAGYYASAGFGLTSATPTRVLDTRSAVGVPGTTPVGPNGRVTVDLSSRVPVGTTAVVLNVAVTKPTTGGHLTAFPPGGAVPATSNLNFVPGQTANNMVIAPVVDRKIAISYGGSGTVHVLADVSGYFAPGIADTYLPVDPKRILDTREPGSMPVGPGQTIMVRVDPLACPAFGCRTSTLVANVTVTGTQSPGYLTVYPTGESRPAASVINFNKGETIANLVTVKSLVGSFMLYNSSAGTVHVVVDQAGYYLAAPPLETGNE</sequence>
<protein>
    <recommendedName>
        <fullName evidence="4">Right handed beta helix region</fullName>
    </recommendedName>
</protein>
<accession>A0A1H3L5Y2</accession>
<feature type="signal peptide" evidence="1">
    <location>
        <begin position="1"/>
        <end position="27"/>
    </location>
</feature>
<evidence type="ECO:0008006" key="4">
    <source>
        <dbReference type="Google" id="ProtNLM"/>
    </source>
</evidence>
<dbReference type="Gene3D" id="2.160.20.10">
    <property type="entry name" value="Single-stranded right-handed beta-helix, Pectin lyase-like"/>
    <property type="match status" value="1"/>
</dbReference>
<dbReference type="OrthoDB" id="226690at2"/>
<dbReference type="InterPro" id="IPR011050">
    <property type="entry name" value="Pectin_lyase_fold/virulence"/>
</dbReference>
<gene>
    <name evidence="2" type="ORF">SAMN05421684_0528</name>
</gene>
<name>A0A1H3L5Y2_9ACTN</name>
<keyword evidence="1" id="KW-0732">Signal</keyword>
<organism evidence="2 3">
    <name type="scientific">Asanoa ishikariensis</name>
    <dbReference type="NCBI Taxonomy" id="137265"/>
    <lineage>
        <taxon>Bacteria</taxon>
        <taxon>Bacillati</taxon>
        <taxon>Actinomycetota</taxon>
        <taxon>Actinomycetes</taxon>
        <taxon>Micromonosporales</taxon>
        <taxon>Micromonosporaceae</taxon>
        <taxon>Asanoa</taxon>
    </lineage>
</organism>
<dbReference type="Proteomes" id="UP000199632">
    <property type="component" value="Unassembled WGS sequence"/>
</dbReference>
<reference evidence="3" key="1">
    <citation type="submission" date="2016-10" db="EMBL/GenBank/DDBJ databases">
        <authorList>
            <person name="Varghese N."/>
            <person name="Submissions S."/>
        </authorList>
    </citation>
    <scope>NUCLEOTIDE SEQUENCE [LARGE SCALE GENOMIC DNA]</scope>
    <source>
        <strain evidence="3">DSM 44718</strain>
    </source>
</reference>
<dbReference type="EMBL" id="FNQB01000001">
    <property type="protein sequence ID" value="SDY59275.1"/>
    <property type="molecule type" value="Genomic_DNA"/>
</dbReference>
<dbReference type="AlphaFoldDB" id="A0A1H3L5Y2"/>
<proteinExistence type="predicted"/>
<evidence type="ECO:0000256" key="1">
    <source>
        <dbReference type="SAM" id="SignalP"/>
    </source>
</evidence>
<dbReference type="RefSeq" id="WP_090786620.1">
    <property type="nucleotide sequence ID" value="NZ_BOND01000030.1"/>
</dbReference>
<dbReference type="STRING" id="137265.SAMN05421684_0528"/>
<evidence type="ECO:0000313" key="2">
    <source>
        <dbReference type="EMBL" id="SDY59275.1"/>
    </source>
</evidence>
<evidence type="ECO:0000313" key="3">
    <source>
        <dbReference type="Proteomes" id="UP000199632"/>
    </source>
</evidence>
<feature type="chain" id="PRO_5011696581" description="Right handed beta helix region" evidence="1">
    <location>
        <begin position="28"/>
        <end position="857"/>
    </location>
</feature>